<dbReference type="OrthoDB" id="9787621at2"/>
<dbReference type="CDD" id="cd01303">
    <property type="entry name" value="GDEase"/>
    <property type="match status" value="1"/>
</dbReference>
<dbReference type="InterPro" id="IPR011059">
    <property type="entry name" value="Metal-dep_hydrolase_composite"/>
</dbReference>
<dbReference type="AlphaFoldDB" id="A0A1I2VL71"/>
<evidence type="ECO:0000256" key="1">
    <source>
        <dbReference type="ARBA" id="ARBA00004984"/>
    </source>
</evidence>
<reference evidence="11" key="1">
    <citation type="submission" date="2016-10" db="EMBL/GenBank/DDBJ databases">
        <authorList>
            <person name="Varghese N."/>
            <person name="Submissions S."/>
        </authorList>
    </citation>
    <scope>NUCLEOTIDE SEQUENCE [LARGE SCALE GENOMIC DNA]</scope>
    <source>
        <strain evidence="11">Gh-105</strain>
    </source>
</reference>
<evidence type="ECO:0000256" key="7">
    <source>
        <dbReference type="NCBIfam" id="TIGR02967"/>
    </source>
</evidence>
<dbReference type="SUPFAM" id="SSF51556">
    <property type="entry name" value="Metallo-dependent hydrolases"/>
    <property type="match status" value="1"/>
</dbReference>
<dbReference type="EMBL" id="FOPM01000015">
    <property type="protein sequence ID" value="SFG88987.1"/>
    <property type="molecule type" value="Genomic_DNA"/>
</dbReference>
<dbReference type="SUPFAM" id="SSF51338">
    <property type="entry name" value="Composite domain of metallo-dependent hydrolases"/>
    <property type="match status" value="1"/>
</dbReference>
<dbReference type="GO" id="GO:0008892">
    <property type="term" value="F:guanine deaminase activity"/>
    <property type="evidence" value="ECO:0007669"/>
    <property type="project" value="UniProtKB-UniRule"/>
</dbReference>
<dbReference type="GO" id="GO:0006147">
    <property type="term" value="P:guanine catabolic process"/>
    <property type="evidence" value="ECO:0007669"/>
    <property type="project" value="UniProtKB-UniRule"/>
</dbReference>
<evidence type="ECO:0000259" key="9">
    <source>
        <dbReference type="Pfam" id="PF01979"/>
    </source>
</evidence>
<dbReference type="EC" id="3.5.4.3" evidence="3 7"/>
<proteinExistence type="inferred from homology"/>
<comment type="cofactor">
    <cofactor evidence="8">
        <name>Zn(2+)</name>
        <dbReference type="ChEBI" id="CHEBI:29105"/>
    </cofactor>
    <text evidence="8">Binds 1 zinc ion per subunit.</text>
</comment>
<dbReference type="RefSeq" id="WP_091972696.1">
    <property type="nucleotide sequence ID" value="NZ_FOPM01000015.1"/>
</dbReference>
<keyword evidence="5 8" id="KW-0378">Hydrolase</keyword>
<dbReference type="Proteomes" id="UP000199229">
    <property type="component" value="Unassembled WGS sequence"/>
</dbReference>
<dbReference type="Gene3D" id="3.20.20.140">
    <property type="entry name" value="Metal-dependent hydrolases"/>
    <property type="match status" value="1"/>
</dbReference>
<feature type="domain" description="Amidohydrolase-related" evidence="9">
    <location>
        <begin position="71"/>
        <end position="434"/>
    </location>
</feature>
<evidence type="ECO:0000313" key="11">
    <source>
        <dbReference type="Proteomes" id="UP000199229"/>
    </source>
</evidence>
<comment type="similarity">
    <text evidence="2 8">Belongs to the metallo-dependent hydrolases superfamily. ATZ/TRZ family.</text>
</comment>
<dbReference type="InterPro" id="IPR014311">
    <property type="entry name" value="Guanine_deaminase"/>
</dbReference>
<dbReference type="Gene3D" id="2.30.40.10">
    <property type="entry name" value="Urease, subunit C, domain 1"/>
    <property type="match status" value="1"/>
</dbReference>
<dbReference type="PANTHER" id="PTHR11271">
    <property type="entry name" value="GUANINE DEAMINASE"/>
    <property type="match status" value="1"/>
</dbReference>
<accession>A0A1I2VL71</accession>
<comment type="catalytic activity">
    <reaction evidence="8">
        <text>guanine + H2O + H(+) = xanthine + NH4(+)</text>
        <dbReference type="Rhea" id="RHEA:14665"/>
        <dbReference type="ChEBI" id="CHEBI:15377"/>
        <dbReference type="ChEBI" id="CHEBI:15378"/>
        <dbReference type="ChEBI" id="CHEBI:16235"/>
        <dbReference type="ChEBI" id="CHEBI:17712"/>
        <dbReference type="ChEBI" id="CHEBI:28938"/>
        <dbReference type="EC" id="3.5.4.3"/>
    </reaction>
</comment>
<evidence type="ECO:0000256" key="8">
    <source>
        <dbReference type="RuleBase" id="RU366009"/>
    </source>
</evidence>
<dbReference type="UniPathway" id="UPA00603">
    <property type="reaction ID" value="UER00660"/>
</dbReference>
<evidence type="ECO:0000313" key="10">
    <source>
        <dbReference type="EMBL" id="SFG88987.1"/>
    </source>
</evidence>
<keyword evidence="4 8" id="KW-0479">Metal-binding</keyword>
<evidence type="ECO:0000256" key="3">
    <source>
        <dbReference type="ARBA" id="ARBA00012781"/>
    </source>
</evidence>
<protein>
    <recommendedName>
        <fullName evidence="3 7">Guanine deaminase</fullName>
        <shortName evidence="8">Guanase</shortName>
        <ecNumber evidence="3 7">3.5.4.3</ecNumber>
    </recommendedName>
    <alternativeName>
        <fullName evidence="8">Guanine aminohydrolase</fullName>
    </alternativeName>
</protein>
<name>A0A1I2VL71_9HYPH</name>
<dbReference type="InterPro" id="IPR051607">
    <property type="entry name" value="Metallo-dep_hydrolases"/>
</dbReference>
<keyword evidence="11" id="KW-1185">Reference proteome</keyword>
<dbReference type="InterPro" id="IPR006680">
    <property type="entry name" value="Amidohydro-rel"/>
</dbReference>
<dbReference type="STRING" id="582675.SAMN05192565_11556"/>
<dbReference type="NCBIfam" id="TIGR02967">
    <property type="entry name" value="guan_deamin"/>
    <property type="match status" value="1"/>
</dbReference>
<dbReference type="GO" id="GO:0008270">
    <property type="term" value="F:zinc ion binding"/>
    <property type="evidence" value="ECO:0007669"/>
    <property type="project" value="UniProtKB-UniRule"/>
</dbReference>
<sequence length="457" mass="49634">MTEAPARMRAIRGQAVSLTGNPFLAEGCLRHEADALILIEDGRIAAFGDYSDLAHTIPPGVEVVAYENALILPGLIDTHVHYPQLQMIASYGEQLLAWLEKYTFPAELQFADHAHAERVAKLFFREILGAGTTTAVVYCTVHPGSVEAFFAESARFNTRMIAGKVLMDRNAPAALLDTAQRGYDESKALIARWHGVGRQHYCVTPRFAPSCTQAQLDAAGTLLKEHDGLFLQTHLCENPDEIAWVRELFPERASYLDVYVNAGLVGPRTVLGHAIHVSEEDFCTCHASGAAIAHCPTSNGFLGSGLFRLFDALDPRRPVRVGLGTDVGAGTTLSLLKTLGESYKVAALRGTKLDAVRAFWLATLGGAEALRLDDRIGRIAPGYDADLCVLDLAATPLLGFRTATCGGIEELLFVLMTLGDHRTVRATWVAGEPVYDNRRAGDPLRYPEAVVRPMPVS</sequence>
<gene>
    <name evidence="10" type="ORF">SAMN05192565_11556</name>
</gene>
<evidence type="ECO:0000256" key="2">
    <source>
        <dbReference type="ARBA" id="ARBA00006745"/>
    </source>
</evidence>
<organism evidence="10 11">
    <name type="scientific">Methylobacterium gossipiicola</name>
    <dbReference type="NCBI Taxonomy" id="582675"/>
    <lineage>
        <taxon>Bacteria</taxon>
        <taxon>Pseudomonadati</taxon>
        <taxon>Pseudomonadota</taxon>
        <taxon>Alphaproteobacteria</taxon>
        <taxon>Hyphomicrobiales</taxon>
        <taxon>Methylobacteriaceae</taxon>
        <taxon>Methylobacterium</taxon>
    </lineage>
</organism>
<comment type="pathway">
    <text evidence="1 8">Purine metabolism; guanine degradation; xanthine from guanine: step 1/1.</text>
</comment>
<dbReference type="GO" id="GO:0005829">
    <property type="term" value="C:cytosol"/>
    <property type="evidence" value="ECO:0007669"/>
    <property type="project" value="TreeGrafter"/>
</dbReference>
<dbReference type="Pfam" id="PF01979">
    <property type="entry name" value="Amidohydro_1"/>
    <property type="match status" value="1"/>
</dbReference>
<evidence type="ECO:0000256" key="4">
    <source>
        <dbReference type="ARBA" id="ARBA00022723"/>
    </source>
</evidence>
<dbReference type="InterPro" id="IPR032466">
    <property type="entry name" value="Metal_Hydrolase"/>
</dbReference>
<dbReference type="PANTHER" id="PTHR11271:SF6">
    <property type="entry name" value="GUANINE DEAMINASE"/>
    <property type="match status" value="1"/>
</dbReference>
<comment type="function">
    <text evidence="8">Catalyzes the hydrolytic deamination of guanine, producing xanthine and ammonia.</text>
</comment>
<dbReference type="FunFam" id="3.20.20.140:FF:000022">
    <property type="entry name" value="Guanine deaminase"/>
    <property type="match status" value="1"/>
</dbReference>
<dbReference type="NCBIfam" id="NF006679">
    <property type="entry name" value="PRK09228.1"/>
    <property type="match status" value="1"/>
</dbReference>
<evidence type="ECO:0000256" key="5">
    <source>
        <dbReference type="ARBA" id="ARBA00022801"/>
    </source>
</evidence>
<evidence type="ECO:0000256" key="6">
    <source>
        <dbReference type="ARBA" id="ARBA00022833"/>
    </source>
</evidence>
<keyword evidence="6 8" id="KW-0862">Zinc</keyword>